<organism evidence="2 3">
    <name type="scientific">Shewanella algae</name>
    <dbReference type="NCBI Taxonomy" id="38313"/>
    <lineage>
        <taxon>Bacteria</taxon>
        <taxon>Pseudomonadati</taxon>
        <taxon>Pseudomonadota</taxon>
        <taxon>Gammaproteobacteria</taxon>
        <taxon>Alteromonadales</taxon>
        <taxon>Shewanellaceae</taxon>
        <taxon>Shewanella</taxon>
    </lineage>
</organism>
<keyword evidence="1" id="KW-0472">Membrane</keyword>
<proteinExistence type="predicted"/>
<accession>A0A380BV72</accession>
<dbReference type="Proteomes" id="UP000254069">
    <property type="component" value="Unassembled WGS sequence"/>
</dbReference>
<keyword evidence="1" id="KW-1133">Transmembrane helix</keyword>
<feature type="transmembrane region" description="Helical" evidence="1">
    <location>
        <begin position="30"/>
        <end position="51"/>
    </location>
</feature>
<feature type="transmembrane region" description="Helical" evidence="1">
    <location>
        <begin position="63"/>
        <end position="85"/>
    </location>
</feature>
<evidence type="ECO:0000313" key="3">
    <source>
        <dbReference type="Proteomes" id="UP000254069"/>
    </source>
</evidence>
<dbReference type="EMBL" id="UGYO01000002">
    <property type="protein sequence ID" value="SUJ06697.1"/>
    <property type="molecule type" value="Genomic_DNA"/>
</dbReference>
<keyword evidence="1" id="KW-0812">Transmembrane</keyword>
<name>A0A380BV72_9GAMM</name>
<evidence type="ECO:0000256" key="1">
    <source>
        <dbReference type="SAM" id="Phobius"/>
    </source>
</evidence>
<dbReference type="KEGG" id="salg:BS332_18215"/>
<gene>
    <name evidence="2" type="ORF">NCTC10738_03889</name>
</gene>
<protein>
    <submittedName>
        <fullName evidence="2">Uncharacterized protein</fullName>
    </submittedName>
</protein>
<dbReference type="AlphaFoldDB" id="A0A380BV72"/>
<keyword evidence="3" id="KW-1185">Reference proteome</keyword>
<dbReference type="RefSeq" id="WP_109248140.1">
    <property type="nucleotide sequence ID" value="NZ_AP024616.1"/>
</dbReference>
<reference evidence="2 3" key="1">
    <citation type="submission" date="2018-06" db="EMBL/GenBank/DDBJ databases">
        <authorList>
            <consortium name="Pathogen Informatics"/>
            <person name="Doyle S."/>
        </authorList>
    </citation>
    <scope>NUCLEOTIDE SEQUENCE [LARGE SCALE GENOMIC DNA]</scope>
    <source>
        <strain evidence="2 3">NCTC10738</strain>
    </source>
</reference>
<evidence type="ECO:0000313" key="2">
    <source>
        <dbReference type="EMBL" id="SUJ06697.1"/>
    </source>
</evidence>
<sequence>MHIFFAITALLLLLITPLSSNKSRWFTPSPRQAMAFISVLWLIVWGCSAIFKTILPDASGSGVISAIAGLVLVILLIFAGILMIIRMDGKHSAKRSAALKVFRAKQRQDYGQTPLIEHFNVTQNQDTAGQLISLKAEIVFKRDPLIEDRNIKIIVFVDTNSQTQGASLYENGLFSSRMALQCQSESTLVYQVEIKAAEIRNELNRLRGRLKDSSNEELTGKDESDIKLDYSVYVIGPDYITELAEKPGICFTSLSDEALALRDYYPGGSPYEAAYPALSNEKLMLNTRLRLTNQ</sequence>